<dbReference type="EMBL" id="NBXE01000034">
    <property type="protein sequence ID" value="RFA25283.1"/>
    <property type="molecule type" value="Genomic_DNA"/>
</dbReference>
<feature type="transmembrane region" description="Helical" evidence="2">
    <location>
        <begin position="541"/>
        <end position="563"/>
    </location>
</feature>
<comment type="similarity">
    <text evidence="1">Belongs to the AB hydrolase superfamily.</text>
</comment>
<dbReference type="GO" id="GO:0016787">
    <property type="term" value="F:hydrolase activity"/>
    <property type="evidence" value="ECO:0007669"/>
    <property type="project" value="InterPro"/>
</dbReference>
<dbReference type="OrthoDB" id="9805123at2"/>
<dbReference type="Proteomes" id="UP000257080">
    <property type="component" value="Unassembled WGS sequence"/>
</dbReference>
<dbReference type="InterPro" id="IPR002925">
    <property type="entry name" value="Dienelactn_hydro"/>
</dbReference>
<feature type="transmembrane region" description="Helical" evidence="2">
    <location>
        <begin position="429"/>
        <end position="454"/>
    </location>
</feature>
<feature type="transmembrane region" description="Helical" evidence="2">
    <location>
        <begin position="382"/>
        <end position="409"/>
    </location>
</feature>
<dbReference type="Gene3D" id="3.40.50.1820">
    <property type="entry name" value="alpha/beta hydrolase"/>
    <property type="match status" value="1"/>
</dbReference>
<gene>
    <name evidence="4" type="ORF">B7R25_14310</name>
</gene>
<name>A0A3E0W9T8_9MICO</name>
<dbReference type="InterPro" id="IPR050261">
    <property type="entry name" value="FrsA_esterase"/>
</dbReference>
<feature type="transmembrane region" description="Helical" evidence="2">
    <location>
        <begin position="509"/>
        <end position="529"/>
    </location>
</feature>
<evidence type="ECO:0000313" key="5">
    <source>
        <dbReference type="Proteomes" id="UP000257080"/>
    </source>
</evidence>
<evidence type="ECO:0000259" key="3">
    <source>
        <dbReference type="Pfam" id="PF01738"/>
    </source>
</evidence>
<evidence type="ECO:0000256" key="1">
    <source>
        <dbReference type="ARBA" id="ARBA00008645"/>
    </source>
</evidence>
<dbReference type="InterPro" id="IPR029058">
    <property type="entry name" value="AB_hydrolase_fold"/>
</dbReference>
<proteinExistence type="inferred from homology"/>
<dbReference type="Pfam" id="PF01738">
    <property type="entry name" value="DLH"/>
    <property type="match status" value="1"/>
</dbReference>
<evidence type="ECO:0000256" key="2">
    <source>
        <dbReference type="SAM" id="Phobius"/>
    </source>
</evidence>
<organism evidence="4 5">
    <name type="scientific">Subtercola boreus</name>
    <dbReference type="NCBI Taxonomy" id="120213"/>
    <lineage>
        <taxon>Bacteria</taxon>
        <taxon>Bacillati</taxon>
        <taxon>Actinomycetota</taxon>
        <taxon>Actinomycetes</taxon>
        <taxon>Micrococcales</taxon>
        <taxon>Microbacteriaceae</taxon>
        <taxon>Subtercola</taxon>
    </lineage>
</organism>
<feature type="transmembrane region" description="Helical" evidence="2">
    <location>
        <begin position="474"/>
        <end position="497"/>
    </location>
</feature>
<feature type="transmembrane region" description="Helical" evidence="2">
    <location>
        <begin position="298"/>
        <end position="318"/>
    </location>
</feature>
<keyword evidence="2" id="KW-1133">Transmembrane helix</keyword>
<dbReference type="AlphaFoldDB" id="A0A3E0W9T8"/>
<reference evidence="4 5" key="1">
    <citation type="submission" date="2017-04" db="EMBL/GenBank/DDBJ databases">
        <title>Comparative genome analysis of Subtercola boreus.</title>
        <authorList>
            <person name="Cho Y.-J."/>
            <person name="Cho A."/>
            <person name="Kim O.-S."/>
            <person name="Lee J.-I."/>
        </authorList>
    </citation>
    <scope>NUCLEOTIDE SEQUENCE [LARGE SCALE GENOMIC DNA]</scope>
    <source>
        <strain evidence="4 5">P28004</strain>
    </source>
</reference>
<keyword evidence="2" id="KW-0812">Transmembrane</keyword>
<feature type="transmembrane region" description="Helical" evidence="2">
    <location>
        <begin position="575"/>
        <end position="596"/>
    </location>
</feature>
<dbReference type="PANTHER" id="PTHR22946:SF0">
    <property type="entry name" value="DIENELACTONE HYDROLASE DOMAIN-CONTAINING PROTEIN"/>
    <property type="match status" value="1"/>
</dbReference>
<dbReference type="SUPFAM" id="SSF53474">
    <property type="entry name" value="alpha/beta-Hydrolases"/>
    <property type="match status" value="1"/>
</dbReference>
<evidence type="ECO:0000313" key="4">
    <source>
        <dbReference type="EMBL" id="RFA25283.1"/>
    </source>
</evidence>
<protein>
    <recommendedName>
        <fullName evidence="3">Dienelactone hydrolase domain-containing protein</fullName>
    </recommendedName>
</protein>
<sequence>MLMLVSSIGASIVQSSGGTATIHDMSWVTGSGKTMSALLLVPDGASETDKRPAIVLAHGWWNNKEMQDSNYVELARRGYVVLSIDMYGHASSDPLQEGHEMDAATGMYDGVKEIASLPYVDTTKIGISGHSNGARAANWAIPLDDAAATPLIRSVYLVDNDPIYVDSAGAYTNYYGNRDVGVMADQYDEFFFRSYDKSGAELTPPREYIGTPNAQSFLNFGADASGTPAKESYTTYTQTVDGTDAIREIDNPAQTHPWGPFSKQEVTSLLTFFDKSLGTPDPIAPGSQIWQVKEGFNALGLVGFGMFLVAFAIALLGTRAFAGLRTTRTAALQPNSRGGLLWFWGGLVISAIVSGVSYWIISADKSVGAVSFLGDPPLNPQGAVWIIALWASVNGVVAVVIMAVSYLAFGRKNGLDLREIGVLPGWKKFGQGILLGLIVVASAFVLVFVFAYFFTTDFRLWVLAIPTFTPNKLAIALIYLPFFLVYFLANSVAINAFNRFTIFGREWGNTAVLALANAIAPLILVVAQYSHFFVTGDLIPGFGGINSIWLFPILIILPVAAVVTRKIYRATNNPYIGGFIMAAVVTVVAVSNTLTYTK</sequence>
<feature type="transmembrane region" description="Helical" evidence="2">
    <location>
        <begin position="339"/>
        <end position="362"/>
    </location>
</feature>
<dbReference type="PANTHER" id="PTHR22946">
    <property type="entry name" value="DIENELACTONE HYDROLASE DOMAIN-CONTAINING PROTEIN-RELATED"/>
    <property type="match status" value="1"/>
</dbReference>
<comment type="caution">
    <text evidence="4">The sequence shown here is derived from an EMBL/GenBank/DDBJ whole genome shotgun (WGS) entry which is preliminary data.</text>
</comment>
<accession>A0A3E0W9T8</accession>
<keyword evidence="2" id="KW-0472">Membrane</keyword>
<feature type="domain" description="Dienelactone hydrolase" evidence="3">
    <location>
        <begin position="37"/>
        <end position="144"/>
    </location>
</feature>